<dbReference type="EMBL" id="BMAT01005073">
    <property type="protein sequence ID" value="GFR87201.1"/>
    <property type="molecule type" value="Genomic_DNA"/>
</dbReference>
<evidence type="ECO:0000259" key="1">
    <source>
        <dbReference type="PROSITE" id="PS50835"/>
    </source>
</evidence>
<dbReference type="Proteomes" id="UP000762676">
    <property type="component" value="Unassembled WGS sequence"/>
</dbReference>
<evidence type="ECO:0000313" key="3">
    <source>
        <dbReference type="Proteomes" id="UP000762676"/>
    </source>
</evidence>
<keyword evidence="3" id="KW-1185">Reference proteome</keyword>
<accession>A0AAV4GRM5</accession>
<sequence length="262" mass="29854">MNLEFNGLEPNETLGSTRDTLFILALLKNLGSNKLQVLSFPTSGSMREAPRHLRKFSFKPDLIEEVPPAVGLSARNKTLVLKIPDHQCDDMVYQCTVTYREHRGMQPDAFATRSAQQVLRNRAAFNLLKVVAYPSKVNNEYTVEDSVTLTCSVIGPRKLELIWSSRSVESGNFSSETKGIRRGYSFYVENYLCNAWRHESKLSLQSRLKHEKGDFLFRCSVKFEEEEEEWTQIKLSLNNSTLSESPVNVFPSDCGGFFCFTK</sequence>
<dbReference type="PROSITE" id="PS50835">
    <property type="entry name" value="IG_LIKE"/>
    <property type="match status" value="1"/>
</dbReference>
<proteinExistence type="predicted"/>
<dbReference type="AlphaFoldDB" id="A0AAV4GRM5"/>
<gene>
    <name evidence="2" type="ORF">ElyMa_002487300</name>
</gene>
<name>A0AAV4GRM5_9GAST</name>
<reference evidence="2 3" key="1">
    <citation type="journal article" date="2021" name="Elife">
        <title>Chloroplast acquisition without the gene transfer in kleptoplastic sea slugs, Plakobranchus ocellatus.</title>
        <authorList>
            <person name="Maeda T."/>
            <person name="Takahashi S."/>
            <person name="Yoshida T."/>
            <person name="Shimamura S."/>
            <person name="Takaki Y."/>
            <person name="Nagai Y."/>
            <person name="Toyoda A."/>
            <person name="Suzuki Y."/>
            <person name="Arimoto A."/>
            <person name="Ishii H."/>
            <person name="Satoh N."/>
            <person name="Nishiyama T."/>
            <person name="Hasebe M."/>
            <person name="Maruyama T."/>
            <person name="Minagawa J."/>
            <person name="Obokata J."/>
            <person name="Shigenobu S."/>
        </authorList>
    </citation>
    <scope>NUCLEOTIDE SEQUENCE [LARGE SCALE GENOMIC DNA]</scope>
</reference>
<organism evidence="2 3">
    <name type="scientific">Elysia marginata</name>
    <dbReference type="NCBI Taxonomy" id="1093978"/>
    <lineage>
        <taxon>Eukaryota</taxon>
        <taxon>Metazoa</taxon>
        <taxon>Spiralia</taxon>
        <taxon>Lophotrochozoa</taxon>
        <taxon>Mollusca</taxon>
        <taxon>Gastropoda</taxon>
        <taxon>Heterobranchia</taxon>
        <taxon>Euthyneura</taxon>
        <taxon>Panpulmonata</taxon>
        <taxon>Sacoglossa</taxon>
        <taxon>Placobranchoidea</taxon>
        <taxon>Plakobranchidae</taxon>
        <taxon>Elysia</taxon>
    </lineage>
</organism>
<dbReference type="InterPro" id="IPR007110">
    <property type="entry name" value="Ig-like_dom"/>
</dbReference>
<comment type="caution">
    <text evidence="2">The sequence shown here is derived from an EMBL/GenBank/DDBJ whole genome shotgun (WGS) entry which is preliminary data.</text>
</comment>
<evidence type="ECO:0000313" key="2">
    <source>
        <dbReference type="EMBL" id="GFR87201.1"/>
    </source>
</evidence>
<feature type="domain" description="Ig-like" evidence="1">
    <location>
        <begin position="134"/>
        <end position="236"/>
    </location>
</feature>
<protein>
    <recommendedName>
        <fullName evidence="1">Ig-like domain-containing protein</fullName>
    </recommendedName>
</protein>